<dbReference type="EMBL" id="CM045771">
    <property type="protein sequence ID" value="KAI7989316.1"/>
    <property type="molecule type" value="Genomic_DNA"/>
</dbReference>
<organism evidence="1 2">
    <name type="scientific">Camellia lanceoleosa</name>
    <dbReference type="NCBI Taxonomy" id="1840588"/>
    <lineage>
        <taxon>Eukaryota</taxon>
        <taxon>Viridiplantae</taxon>
        <taxon>Streptophyta</taxon>
        <taxon>Embryophyta</taxon>
        <taxon>Tracheophyta</taxon>
        <taxon>Spermatophyta</taxon>
        <taxon>Magnoliopsida</taxon>
        <taxon>eudicotyledons</taxon>
        <taxon>Gunneridae</taxon>
        <taxon>Pentapetalae</taxon>
        <taxon>asterids</taxon>
        <taxon>Ericales</taxon>
        <taxon>Theaceae</taxon>
        <taxon>Camellia</taxon>
    </lineage>
</organism>
<name>A0ACC0FPF4_9ERIC</name>
<sequence length="96" mass="10683">MIEEAGKMYEELLLKGLEPDVFTYNALIRGYSIFGNPDRAYAVYEKIMCGPSHACNVGGEIATAMLQKVPRAEDEKGEEKVRIGREQLRVGKKSSS</sequence>
<protein>
    <submittedName>
        <fullName evidence="1">Pentatricopeptide repeat-containing protein</fullName>
    </submittedName>
</protein>
<gene>
    <name evidence="1" type="ORF">LOK49_LG13G00353</name>
</gene>
<reference evidence="1 2" key="1">
    <citation type="journal article" date="2022" name="Plant J.">
        <title>Chromosome-level genome of Camellia lanceoleosa provides a valuable resource for understanding genome evolution and self-incompatibility.</title>
        <authorList>
            <person name="Gong W."/>
            <person name="Xiao S."/>
            <person name="Wang L."/>
            <person name="Liao Z."/>
            <person name="Chang Y."/>
            <person name="Mo W."/>
            <person name="Hu G."/>
            <person name="Li W."/>
            <person name="Zhao G."/>
            <person name="Zhu H."/>
            <person name="Hu X."/>
            <person name="Ji K."/>
            <person name="Xiang X."/>
            <person name="Song Q."/>
            <person name="Yuan D."/>
            <person name="Jin S."/>
            <person name="Zhang L."/>
        </authorList>
    </citation>
    <scope>NUCLEOTIDE SEQUENCE [LARGE SCALE GENOMIC DNA]</scope>
    <source>
        <strain evidence="1">SQ_2022a</strain>
    </source>
</reference>
<keyword evidence="2" id="KW-1185">Reference proteome</keyword>
<comment type="caution">
    <text evidence="1">The sequence shown here is derived from an EMBL/GenBank/DDBJ whole genome shotgun (WGS) entry which is preliminary data.</text>
</comment>
<accession>A0ACC0FPF4</accession>
<proteinExistence type="predicted"/>
<evidence type="ECO:0000313" key="2">
    <source>
        <dbReference type="Proteomes" id="UP001060215"/>
    </source>
</evidence>
<evidence type="ECO:0000313" key="1">
    <source>
        <dbReference type="EMBL" id="KAI7989316.1"/>
    </source>
</evidence>
<dbReference type="Proteomes" id="UP001060215">
    <property type="component" value="Chromosome 14"/>
</dbReference>